<gene>
    <name evidence="2" type="ORF">BGHDH14_bgh01085</name>
</gene>
<dbReference type="PANTHER" id="PTHR12496:SF0">
    <property type="entry name" value="METHYLTRANSFERASE DOMAIN-CONTAINING PROTEIN"/>
    <property type="match status" value="1"/>
</dbReference>
<name>N1JHE3_BLUG1</name>
<sequence>MVPSMPLPHTDEFSCAEEYVESLLNFSTTSQIFQTLCGGIHILDFFTQEKSLYHTVIPSEWRQWLLAQDSMALLDFFMRDDLNAPMQAPAPKSLIDYVHQIRKHSLRREVPTAQQIRPPVLPRHVAVGMIPKKIHEVTNFAQYVAKVADGIAHESGQEITHFLDLGSGQNYLGRALASYPYNKHIVAVENKALNISGAKNMDVVANVAKREKVWRNKKVYRQQQSNLKQTTNLSQEDLKQTTDIRWASEAPADLRPTRELKTIYTPQDGKGFIKYIQCQIRDADFSHIISQIEEKPHELIPLSTENGLIKDLDEIIPVEKGTCLGVTIPKIMVISIHSCGNLSHHGIRSLLLNPNVSAIAIVGCCYNLLSERFGAPSIKHPLLRPNQNAINSSLIVDDNTAGDPHGYPMSKRVASYSDDGLRLNITSRMMAVQAPWNWTKKESDDFFTRHYYRALLQRIFLDWGVVCLTEGVSDGTMGSTEPVIVGSLRKGCFLNFRLYVRGAVDKLLQKPGRCVQSLERMKEITDEQIDEYVMKHGALKKELSITWSLMSFSASVIESLIVVDRWLFLNESPDIVRECWVEPVFNYELSPRNLVVVGIKR</sequence>
<dbReference type="Pfam" id="PF13679">
    <property type="entry name" value="Methyltransf_32"/>
    <property type="match status" value="1"/>
</dbReference>
<dbReference type="EMBL" id="CAUH01003446">
    <property type="protein sequence ID" value="CCU77193.1"/>
    <property type="molecule type" value="Genomic_DNA"/>
</dbReference>
<evidence type="ECO:0000313" key="3">
    <source>
        <dbReference type="Proteomes" id="UP000015441"/>
    </source>
</evidence>
<evidence type="ECO:0000259" key="1">
    <source>
        <dbReference type="Pfam" id="PF13679"/>
    </source>
</evidence>
<dbReference type="AlphaFoldDB" id="N1JHE3"/>
<proteinExistence type="predicted"/>
<feature type="domain" description="Methyltransferase" evidence="1">
    <location>
        <begin position="132"/>
        <end position="371"/>
    </location>
</feature>
<comment type="caution">
    <text evidence="2">The sequence shown here is derived from an EMBL/GenBank/DDBJ whole genome shotgun (WGS) entry which is preliminary data.</text>
</comment>
<organism evidence="2 3">
    <name type="scientific">Blumeria graminis f. sp. hordei (strain DH14)</name>
    <name type="common">Barley powdery mildew</name>
    <name type="synonym">Oidium monilioides f. sp. hordei</name>
    <dbReference type="NCBI Taxonomy" id="546991"/>
    <lineage>
        <taxon>Eukaryota</taxon>
        <taxon>Fungi</taxon>
        <taxon>Dikarya</taxon>
        <taxon>Ascomycota</taxon>
        <taxon>Pezizomycotina</taxon>
        <taxon>Leotiomycetes</taxon>
        <taxon>Erysiphales</taxon>
        <taxon>Erysiphaceae</taxon>
        <taxon>Blumeria</taxon>
        <taxon>Blumeria hordei</taxon>
    </lineage>
</organism>
<keyword evidence="3" id="KW-1185">Reference proteome</keyword>
<dbReference type="InterPro" id="IPR025714">
    <property type="entry name" value="Methyltranfer_dom"/>
</dbReference>
<dbReference type="PANTHER" id="PTHR12496">
    <property type="entry name" value="CGI-41 METHYLTRANSFERASE"/>
    <property type="match status" value="1"/>
</dbReference>
<evidence type="ECO:0000313" key="2">
    <source>
        <dbReference type="EMBL" id="CCU77193.1"/>
    </source>
</evidence>
<dbReference type="eggNOG" id="KOG2651">
    <property type="taxonomic scope" value="Eukaryota"/>
</dbReference>
<dbReference type="Proteomes" id="UP000015441">
    <property type="component" value="Unassembled WGS sequence"/>
</dbReference>
<dbReference type="InterPro" id="IPR052220">
    <property type="entry name" value="METTL25"/>
</dbReference>
<reference evidence="2 3" key="1">
    <citation type="journal article" date="2010" name="Science">
        <title>Genome expansion and gene loss in powdery mildew fungi reveal tradeoffs in extreme parasitism.</title>
        <authorList>
            <person name="Spanu P.D."/>
            <person name="Abbott J.C."/>
            <person name="Amselem J."/>
            <person name="Burgis T.A."/>
            <person name="Soanes D.M."/>
            <person name="Stueber K."/>
            <person name="Ver Loren van Themaat E."/>
            <person name="Brown J.K.M."/>
            <person name="Butcher S.A."/>
            <person name="Gurr S.J."/>
            <person name="Lebrun M.-H."/>
            <person name="Ridout C.J."/>
            <person name="Schulze-Lefert P."/>
            <person name="Talbot N.J."/>
            <person name="Ahmadinejad N."/>
            <person name="Ametz C."/>
            <person name="Barton G.R."/>
            <person name="Benjdia M."/>
            <person name="Bidzinski P."/>
            <person name="Bindschedler L.V."/>
            <person name="Both M."/>
            <person name="Brewer M.T."/>
            <person name="Cadle-Davidson L."/>
            <person name="Cadle-Davidson M.M."/>
            <person name="Collemare J."/>
            <person name="Cramer R."/>
            <person name="Frenkel O."/>
            <person name="Godfrey D."/>
            <person name="Harriman J."/>
            <person name="Hoede C."/>
            <person name="King B.C."/>
            <person name="Klages S."/>
            <person name="Kleemann J."/>
            <person name="Knoll D."/>
            <person name="Koti P.S."/>
            <person name="Kreplak J."/>
            <person name="Lopez-Ruiz F.J."/>
            <person name="Lu X."/>
            <person name="Maekawa T."/>
            <person name="Mahanil S."/>
            <person name="Micali C."/>
            <person name="Milgroom M.G."/>
            <person name="Montana G."/>
            <person name="Noir S."/>
            <person name="O'Connell R.J."/>
            <person name="Oberhaensli S."/>
            <person name="Parlange F."/>
            <person name="Pedersen C."/>
            <person name="Quesneville H."/>
            <person name="Reinhardt R."/>
            <person name="Rott M."/>
            <person name="Sacristan S."/>
            <person name="Schmidt S.M."/>
            <person name="Schoen M."/>
            <person name="Skamnioti P."/>
            <person name="Sommer H."/>
            <person name="Stephens A."/>
            <person name="Takahara H."/>
            <person name="Thordal-Christensen H."/>
            <person name="Vigouroux M."/>
            <person name="Wessling R."/>
            <person name="Wicker T."/>
            <person name="Panstruga R."/>
        </authorList>
    </citation>
    <scope>NUCLEOTIDE SEQUENCE [LARGE SCALE GENOMIC DNA]</scope>
    <source>
        <strain evidence="2">DH14</strain>
    </source>
</reference>
<dbReference type="STRING" id="546991.N1JHE3"/>
<dbReference type="HOGENOM" id="CLU_016581_1_0_1"/>
<dbReference type="InParanoid" id="N1JHE3"/>
<accession>N1JHE3</accession>
<dbReference type="OrthoDB" id="10258156at2759"/>
<protein>
    <recommendedName>
        <fullName evidence="1">Methyltransferase domain-containing protein</fullName>
    </recommendedName>
</protein>